<keyword evidence="4" id="KW-1185">Reference proteome</keyword>
<feature type="compositionally biased region" description="Polar residues" evidence="1">
    <location>
        <begin position="63"/>
        <end position="79"/>
    </location>
</feature>
<sequence length="344" mass="36642">MIGQAESSTAAPIFRNNDPLTIALRNGAALEMDDIARLDRVTSLAYDTLSSLGTSSTAVFSTHEGSTVTKPTSTGTPYYNHSPKGKGKARVSYASSLSVAYGSGSEAEAQRNSARGNALLAMGGWAAGGSVPAEPLKGAARAKTRHRSYRQAKAKKPDVKIIHHQSPPNASLETDDGVVDQDQVVAIAHGHGASGELFHQAVTSCIPAHSILEKKYLRRRATHHDEDPQHDEDQLRLAEEGQILSTPVTLPSRKSLSSTRVYLLAVLIAMIVLTITLSFLGAHYTGKGRIGCTKGIVFGATVLIACFTVLAMMVVRRAVQEALLAGLLEAVIGFTLLLELDDFM</sequence>
<keyword evidence="2" id="KW-0812">Transmembrane</keyword>
<accession>A0A9W9CM47</accession>
<evidence type="ECO:0000313" key="4">
    <source>
        <dbReference type="Proteomes" id="UP001140560"/>
    </source>
</evidence>
<feature type="transmembrane region" description="Helical" evidence="2">
    <location>
        <begin position="261"/>
        <end position="284"/>
    </location>
</feature>
<keyword evidence="2" id="KW-1133">Transmembrane helix</keyword>
<dbReference type="EMBL" id="JAPEUY010000007">
    <property type="protein sequence ID" value="KAJ4371159.1"/>
    <property type="molecule type" value="Genomic_DNA"/>
</dbReference>
<evidence type="ECO:0000256" key="2">
    <source>
        <dbReference type="SAM" id="Phobius"/>
    </source>
</evidence>
<proteinExistence type="predicted"/>
<comment type="caution">
    <text evidence="3">The sequence shown here is derived from an EMBL/GenBank/DDBJ whole genome shotgun (WGS) entry which is preliminary data.</text>
</comment>
<dbReference type="OrthoDB" id="3916171at2759"/>
<protein>
    <submittedName>
        <fullName evidence="3">Uncharacterized protein</fullName>
    </submittedName>
</protein>
<keyword evidence="2" id="KW-0472">Membrane</keyword>
<reference evidence="3" key="1">
    <citation type="submission" date="2022-10" db="EMBL/GenBank/DDBJ databases">
        <title>Tapping the CABI collections for fungal endophytes: first genome assemblies for Collariella, Neodidymelliopsis, Ascochyta clinopodiicola, Didymella pomorum, Didymosphaeria variabile, Neocosmospora piperis and Neocucurbitaria cava.</title>
        <authorList>
            <person name="Hill R."/>
        </authorList>
    </citation>
    <scope>NUCLEOTIDE SEQUENCE</scope>
    <source>
        <strain evidence="3">IMI 356814</strain>
    </source>
</reference>
<gene>
    <name evidence="3" type="ORF">N0V83_004375</name>
</gene>
<name>A0A9W9CM47_9PLEO</name>
<feature type="transmembrane region" description="Helical" evidence="2">
    <location>
        <begin position="322"/>
        <end position="340"/>
    </location>
</feature>
<evidence type="ECO:0000256" key="1">
    <source>
        <dbReference type="SAM" id="MobiDB-lite"/>
    </source>
</evidence>
<feature type="region of interest" description="Disordered" evidence="1">
    <location>
        <begin position="63"/>
        <end position="86"/>
    </location>
</feature>
<organism evidence="3 4">
    <name type="scientific">Neocucurbitaria cava</name>
    <dbReference type="NCBI Taxonomy" id="798079"/>
    <lineage>
        <taxon>Eukaryota</taxon>
        <taxon>Fungi</taxon>
        <taxon>Dikarya</taxon>
        <taxon>Ascomycota</taxon>
        <taxon>Pezizomycotina</taxon>
        <taxon>Dothideomycetes</taxon>
        <taxon>Pleosporomycetidae</taxon>
        <taxon>Pleosporales</taxon>
        <taxon>Pleosporineae</taxon>
        <taxon>Cucurbitariaceae</taxon>
        <taxon>Neocucurbitaria</taxon>
    </lineage>
</organism>
<feature type="transmembrane region" description="Helical" evidence="2">
    <location>
        <begin position="296"/>
        <end position="315"/>
    </location>
</feature>
<evidence type="ECO:0000313" key="3">
    <source>
        <dbReference type="EMBL" id="KAJ4371159.1"/>
    </source>
</evidence>
<dbReference type="Proteomes" id="UP001140560">
    <property type="component" value="Unassembled WGS sequence"/>
</dbReference>
<dbReference type="AlphaFoldDB" id="A0A9W9CM47"/>